<reference evidence="1 2" key="1">
    <citation type="journal article" date="2021" name="BMC Genomics">
        <title>Datura genome reveals duplications of psychoactive alkaloid biosynthetic genes and high mutation rate following tissue culture.</title>
        <authorList>
            <person name="Rajewski A."/>
            <person name="Carter-House D."/>
            <person name="Stajich J."/>
            <person name="Litt A."/>
        </authorList>
    </citation>
    <scope>NUCLEOTIDE SEQUENCE [LARGE SCALE GENOMIC DNA]</scope>
    <source>
        <strain evidence="1">AR-01</strain>
    </source>
</reference>
<gene>
    <name evidence="1" type="ORF">HAX54_053358</name>
</gene>
<keyword evidence="2" id="KW-1185">Reference proteome</keyword>
<name>A0ABS8T165_DATST</name>
<dbReference type="EMBL" id="JACEIK010000991">
    <property type="protein sequence ID" value="MCD7464749.1"/>
    <property type="molecule type" value="Genomic_DNA"/>
</dbReference>
<evidence type="ECO:0000313" key="2">
    <source>
        <dbReference type="Proteomes" id="UP000823775"/>
    </source>
</evidence>
<protein>
    <submittedName>
        <fullName evidence="1">Uncharacterized protein</fullName>
    </submittedName>
</protein>
<comment type="caution">
    <text evidence="1">The sequence shown here is derived from an EMBL/GenBank/DDBJ whole genome shotgun (WGS) entry which is preliminary data.</text>
</comment>
<organism evidence="1 2">
    <name type="scientific">Datura stramonium</name>
    <name type="common">Jimsonweed</name>
    <name type="synonym">Common thornapple</name>
    <dbReference type="NCBI Taxonomy" id="4076"/>
    <lineage>
        <taxon>Eukaryota</taxon>
        <taxon>Viridiplantae</taxon>
        <taxon>Streptophyta</taxon>
        <taxon>Embryophyta</taxon>
        <taxon>Tracheophyta</taxon>
        <taxon>Spermatophyta</taxon>
        <taxon>Magnoliopsida</taxon>
        <taxon>eudicotyledons</taxon>
        <taxon>Gunneridae</taxon>
        <taxon>Pentapetalae</taxon>
        <taxon>asterids</taxon>
        <taxon>lamiids</taxon>
        <taxon>Solanales</taxon>
        <taxon>Solanaceae</taxon>
        <taxon>Solanoideae</taxon>
        <taxon>Datureae</taxon>
        <taxon>Datura</taxon>
    </lineage>
</organism>
<proteinExistence type="predicted"/>
<evidence type="ECO:0000313" key="1">
    <source>
        <dbReference type="EMBL" id="MCD7464749.1"/>
    </source>
</evidence>
<dbReference type="Proteomes" id="UP000823775">
    <property type="component" value="Unassembled WGS sequence"/>
</dbReference>
<accession>A0ABS8T165</accession>
<sequence length="126" mass="13884">MVDKEINLVEQIGDSESRTILSQEQRITEAQQVDIEEGNCQDGTEKGEGDEGDIVKDVLGVEIGQEVQERDGDSQETVKWISAVQKDISPLKKLQGIVLHQEGEVECAKEDHESIEHDDGGLDVGQ</sequence>